<name>A0A381XSD4_9ZZZZ</name>
<dbReference type="InterPro" id="IPR036388">
    <property type="entry name" value="WH-like_DNA-bd_sf"/>
</dbReference>
<dbReference type="Pfam" id="PF07729">
    <property type="entry name" value="FCD"/>
    <property type="match status" value="1"/>
</dbReference>
<evidence type="ECO:0000259" key="4">
    <source>
        <dbReference type="PROSITE" id="PS50949"/>
    </source>
</evidence>
<dbReference type="PANTHER" id="PTHR43537:SF41">
    <property type="entry name" value="TRANSCRIPTIONAL REGULATORY PROTEIN"/>
    <property type="match status" value="1"/>
</dbReference>
<evidence type="ECO:0000256" key="3">
    <source>
        <dbReference type="ARBA" id="ARBA00023163"/>
    </source>
</evidence>
<feature type="domain" description="HTH gntR-type" evidence="4">
    <location>
        <begin position="14"/>
        <end position="80"/>
    </location>
</feature>
<dbReference type="GO" id="GO:0003700">
    <property type="term" value="F:DNA-binding transcription factor activity"/>
    <property type="evidence" value="ECO:0007669"/>
    <property type="project" value="InterPro"/>
</dbReference>
<reference evidence="5" key="1">
    <citation type="submission" date="2018-05" db="EMBL/GenBank/DDBJ databases">
        <authorList>
            <person name="Lanie J.A."/>
            <person name="Ng W.-L."/>
            <person name="Kazmierczak K.M."/>
            <person name="Andrzejewski T.M."/>
            <person name="Davidsen T.M."/>
            <person name="Wayne K.J."/>
            <person name="Tettelin H."/>
            <person name="Glass J.I."/>
            <person name="Rusch D."/>
            <person name="Podicherti R."/>
            <person name="Tsui H.-C.T."/>
            <person name="Winkler M.E."/>
        </authorList>
    </citation>
    <scope>NUCLEOTIDE SEQUENCE</scope>
</reference>
<dbReference type="SUPFAM" id="SSF48008">
    <property type="entry name" value="GntR ligand-binding domain-like"/>
    <property type="match status" value="1"/>
</dbReference>
<accession>A0A381XSD4</accession>
<dbReference type="Gene3D" id="1.20.120.530">
    <property type="entry name" value="GntR ligand-binding domain-like"/>
    <property type="match status" value="1"/>
</dbReference>
<organism evidence="5">
    <name type="scientific">marine metagenome</name>
    <dbReference type="NCBI Taxonomy" id="408172"/>
    <lineage>
        <taxon>unclassified sequences</taxon>
        <taxon>metagenomes</taxon>
        <taxon>ecological metagenomes</taxon>
    </lineage>
</organism>
<dbReference type="PANTHER" id="PTHR43537">
    <property type="entry name" value="TRANSCRIPTIONAL REGULATOR, GNTR FAMILY"/>
    <property type="match status" value="1"/>
</dbReference>
<dbReference type="CDD" id="cd07377">
    <property type="entry name" value="WHTH_GntR"/>
    <property type="match status" value="1"/>
</dbReference>
<evidence type="ECO:0000313" key="5">
    <source>
        <dbReference type="EMBL" id="SVA67679.1"/>
    </source>
</evidence>
<dbReference type="InterPro" id="IPR036390">
    <property type="entry name" value="WH_DNA-bd_sf"/>
</dbReference>
<dbReference type="Gene3D" id="1.10.10.10">
    <property type="entry name" value="Winged helix-like DNA-binding domain superfamily/Winged helix DNA-binding domain"/>
    <property type="match status" value="1"/>
</dbReference>
<dbReference type="InterPro" id="IPR011711">
    <property type="entry name" value="GntR_C"/>
</dbReference>
<dbReference type="SUPFAM" id="SSF46785">
    <property type="entry name" value="Winged helix' DNA-binding domain"/>
    <property type="match status" value="1"/>
</dbReference>
<dbReference type="Pfam" id="PF00392">
    <property type="entry name" value="GntR"/>
    <property type="match status" value="1"/>
</dbReference>
<dbReference type="GO" id="GO:0003677">
    <property type="term" value="F:DNA binding"/>
    <property type="evidence" value="ECO:0007669"/>
    <property type="project" value="UniProtKB-KW"/>
</dbReference>
<keyword evidence="1" id="KW-0805">Transcription regulation</keyword>
<keyword evidence="3" id="KW-0804">Transcription</keyword>
<evidence type="ECO:0000256" key="2">
    <source>
        <dbReference type="ARBA" id="ARBA00023125"/>
    </source>
</evidence>
<keyword evidence="2" id="KW-0238">DNA-binding</keyword>
<dbReference type="SMART" id="SM00895">
    <property type="entry name" value="FCD"/>
    <property type="match status" value="1"/>
</dbReference>
<dbReference type="PROSITE" id="PS50949">
    <property type="entry name" value="HTH_GNTR"/>
    <property type="match status" value="1"/>
</dbReference>
<sequence length="227" mass="25123">MSPVPDLTWSAEPLSAEEAATASIRDAILSGRLVPGQRLAQAELAAQLGVSRIPLRDALRRLDGDLVTIDGRRGCWVTSLGIGEIEEIYEIRIALESRCASLAVTGLSDQEARHLFGLSEQMDRTQSGSPLVYRARRAFYAELYSHANRPRMRGLILQLRDNVGRYHVLKDVRHSVDAHEQLRSHIMDRNPGGAAEVVVAHLEETRDDLLATMVQDEHLAALATEES</sequence>
<proteinExistence type="predicted"/>
<dbReference type="InterPro" id="IPR008920">
    <property type="entry name" value="TF_FadR/GntR_C"/>
</dbReference>
<dbReference type="EMBL" id="UINC01016213">
    <property type="protein sequence ID" value="SVA67679.1"/>
    <property type="molecule type" value="Genomic_DNA"/>
</dbReference>
<evidence type="ECO:0000256" key="1">
    <source>
        <dbReference type="ARBA" id="ARBA00023015"/>
    </source>
</evidence>
<gene>
    <name evidence="5" type="ORF">METZ01_LOCUS120533</name>
</gene>
<dbReference type="InterPro" id="IPR000524">
    <property type="entry name" value="Tscrpt_reg_HTH_GntR"/>
</dbReference>
<dbReference type="AlphaFoldDB" id="A0A381XSD4"/>
<dbReference type="SMART" id="SM00345">
    <property type="entry name" value="HTH_GNTR"/>
    <property type="match status" value="1"/>
</dbReference>
<protein>
    <recommendedName>
        <fullName evidence="4">HTH gntR-type domain-containing protein</fullName>
    </recommendedName>
</protein>